<gene>
    <name evidence="4" type="ORF">D7I44_04230</name>
</gene>
<keyword evidence="1 2" id="KW-0500">Molybdenum</keyword>
<dbReference type="Pfam" id="PF12728">
    <property type="entry name" value="HTH_17"/>
    <property type="match status" value="1"/>
</dbReference>
<dbReference type="InterPro" id="IPR004606">
    <property type="entry name" value="Mop_domain"/>
</dbReference>
<dbReference type="OrthoDB" id="271159at2"/>
<accession>A0A387BKW3</accession>
<dbReference type="GO" id="GO:0003677">
    <property type="term" value="F:DNA binding"/>
    <property type="evidence" value="ECO:0007669"/>
    <property type="project" value="InterPro"/>
</dbReference>
<proteinExistence type="predicted"/>
<dbReference type="RefSeq" id="WP_120788338.1">
    <property type="nucleotide sequence ID" value="NZ_CP032624.1"/>
</dbReference>
<dbReference type="Gene3D" id="2.40.50.100">
    <property type="match status" value="1"/>
</dbReference>
<dbReference type="GO" id="GO:0015689">
    <property type="term" value="P:molybdate ion transport"/>
    <property type="evidence" value="ECO:0007669"/>
    <property type="project" value="InterPro"/>
</dbReference>
<dbReference type="Proteomes" id="UP000275069">
    <property type="component" value="Chromosome"/>
</dbReference>
<evidence type="ECO:0000259" key="3">
    <source>
        <dbReference type="PROSITE" id="PS51866"/>
    </source>
</evidence>
<dbReference type="NCBIfam" id="TIGR01764">
    <property type="entry name" value="excise"/>
    <property type="match status" value="1"/>
</dbReference>
<dbReference type="InterPro" id="IPR005116">
    <property type="entry name" value="Transp-assoc_OB_typ1"/>
</dbReference>
<protein>
    <submittedName>
        <fullName evidence="4">Helix-turn-helix domain-containing protein</fullName>
    </submittedName>
</protein>
<sequence>MTQLRISEAAALLGVSDDTVRRLIERGELTASTDGDGPQTVDGVSLATFAVERAKAAPDPSPVLSSARNHFVGIVTRVQLDGVMAQIDIQAGPHRIVSLISAEGARELGLEVGKLATAVVKATNVSVETMEER</sequence>
<dbReference type="EMBL" id="CP032624">
    <property type="protein sequence ID" value="AYG02804.1"/>
    <property type="molecule type" value="Genomic_DNA"/>
</dbReference>
<reference evidence="4 5" key="1">
    <citation type="submission" date="2018-09" db="EMBL/GenBank/DDBJ databases">
        <title>Genome sequencing of strain 2DFW10M-5.</title>
        <authorList>
            <person name="Heo J."/>
            <person name="Kim S.-J."/>
            <person name="Kwon S.-W."/>
        </authorList>
    </citation>
    <scope>NUCLEOTIDE SEQUENCE [LARGE SCALE GENOMIC DNA]</scope>
    <source>
        <strain evidence="4 5">2DFW10M-5</strain>
    </source>
</reference>
<dbReference type="InterPro" id="IPR008995">
    <property type="entry name" value="Mo/tungstate-bd_C_term_dom"/>
</dbReference>
<dbReference type="KEGG" id="gry:D7I44_04230"/>
<keyword evidence="5" id="KW-1185">Reference proteome</keyword>
<dbReference type="SUPFAM" id="SSF50331">
    <property type="entry name" value="MOP-like"/>
    <property type="match status" value="1"/>
</dbReference>
<evidence type="ECO:0000313" key="5">
    <source>
        <dbReference type="Proteomes" id="UP000275069"/>
    </source>
</evidence>
<organism evidence="4 5">
    <name type="scientific">Gryllotalpicola protaetiae</name>
    <dbReference type="NCBI Taxonomy" id="2419771"/>
    <lineage>
        <taxon>Bacteria</taxon>
        <taxon>Bacillati</taxon>
        <taxon>Actinomycetota</taxon>
        <taxon>Actinomycetes</taxon>
        <taxon>Micrococcales</taxon>
        <taxon>Microbacteriaceae</taxon>
        <taxon>Gryllotalpicola</taxon>
    </lineage>
</organism>
<dbReference type="InterPro" id="IPR010093">
    <property type="entry name" value="SinI_DNA-bd"/>
</dbReference>
<feature type="domain" description="Mop" evidence="3">
    <location>
        <begin position="64"/>
        <end position="129"/>
    </location>
</feature>
<evidence type="ECO:0000313" key="4">
    <source>
        <dbReference type="EMBL" id="AYG02804.1"/>
    </source>
</evidence>
<evidence type="ECO:0000256" key="1">
    <source>
        <dbReference type="ARBA" id="ARBA00022505"/>
    </source>
</evidence>
<dbReference type="AlphaFoldDB" id="A0A387BKW3"/>
<evidence type="ECO:0000256" key="2">
    <source>
        <dbReference type="PROSITE-ProRule" id="PRU01213"/>
    </source>
</evidence>
<name>A0A387BKW3_9MICO</name>
<dbReference type="Pfam" id="PF03459">
    <property type="entry name" value="TOBE"/>
    <property type="match status" value="1"/>
</dbReference>
<dbReference type="PROSITE" id="PS51866">
    <property type="entry name" value="MOP"/>
    <property type="match status" value="1"/>
</dbReference>
<dbReference type="InterPro" id="IPR041657">
    <property type="entry name" value="HTH_17"/>
</dbReference>